<reference evidence="2" key="3">
    <citation type="submission" date="2025-09" db="UniProtKB">
        <authorList>
            <consortium name="Ensembl"/>
        </authorList>
    </citation>
    <scope>IDENTIFICATION</scope>
    <source>
        <strain evidence="2">Thoroughbred</strain>
    </source>
</reference>
<dbReference type="PANTHER" id="PTHR13060:SF0">
    <property type="entry name" value="PROTEIN ECDYSONELESS HOMOLOG"/>
    <property type="match status" value="1"/>
</dbReference>
<feature type="region of interest" description="Disordered" evidence="1">
    <location>
        <begin position="579"/>
        <end position="600"/>
    </location>
</feature>
<feature type="compositionally biased region" description="Polar residues" evidence="1">
    <location>
        <begin position="514"/>
        <end position="534"/>
    </location>
</feature>
<protein>
    <submittedName>
        <fullName evidence="2">Ecdysoneless cell cycle regulator</fullName>
    </submittedName>
</protein>
<keyword evidence="3" id="KW-1185">Reference proteome</keyword>
<feature type="region of interest" description="Disordered" evidence="1">
    <location>
        <begin position="512"/>
        <end position="547"/>
    </location>
</feature>
<dbReference type="InterPro" id="IPR010770">
    <property type="entry name" value="Ecd"/>
</dbReference>
<dbReference type="PANTHER" id="PTHR13060">
    <property type="entry name" value="SGT1 PROTEIN HSGT1 SUPPRESSOR OF GCR2"/>
    <property type="match status" value="1"/>
</dbReference>
<evidence type="ECO:0000313" key="2">
    <source>
        <dbReference type="Ensembl" id="ENSECAP00000080838.1"/>
    </source>
</evidence>
<evidence type="ECO:0000256" key="1">
    <source>
        <dbReference type="SAM" id="MobiDB-lite"/>
    </source>
</evidence>
<dbReference type="Proteomes" id="UP000002281">
    <property type="component" value="Chromosome 1"/>
</dbReference>
<proteinExistence type="predicted"/>
<dbReference type="GeneTree" id="ENSGT00390000015361"/>
<reference evidence="2 3" key="1">
    <citation type="journal article" date="2009" name="Science">
        <title>Genome sequence, comparative analysis, and population genetics of the domestic horse.</title>
        <authorList>
            <consortium name="Broad Institute Genome Sequencing Platform"/>
            <consortium name="Broad Institute Whole Genome Assembly Team"/>
            <person name="Wade C.M."/>
            <person name="Giulotto E."/>
            <person name="Sigurdsson S."/>
            <person name="Zoli M."/>
            <person name="Gnerre S."/>
            <person name="Imsland F."/>
            <person name="Lear T.L."/>
            <person name="Adelson D.L."/>
            <person name="Bailey E."/>
            <person name="Bellone R.R."/>
            <person name="Bloecker H."/>
            <person name="Distl O."/>
            <person name="Edgar R.C."/>
            <person name="Garber M."/>
            <person name="Leeb T."/>
            <person name="Mauceli E."/>
            <person name="MacLeod J.N."/>
            <person name="Penedo M.C.T."/>
            <person name="Raison J.M."/>
            <person name="Sharpe T."/>
            <person name="Vogel J."/>
            <person name="Andersson L."/>
            <person name="Antczak D.F."/>
            <person name="Biagi T."/>
            <person name="Binns M.M."/>
            <person name="Chowdhary B.P."/>
            <person name="Coleman S.J."/>
            <person name="Della Valle G."/>
            <person name="Fryc S."/>
            <person name="Guerin G."/>
            <person name="Hasegawa T."/>
            <person name="Hill E.W."/>
            <person name="Jurka J."/>
            <person name="Kiialainen A."/>
            <person name="Lindgren G."/>
            <person name="Liu J."/>
            <person name="Magnani E."/>
            <person name="Mickelson J.R."/>
            <person name="Murray J."/>
            <person name="Nergadze S.G."/>
            <person name="Onofrio R."/>
            <person name="Pedroni S."/>
            <person name="Piras M.F."/>
            <person name="Raudsepp T."/>
            <person name="Rocchi M."/>
            <person name="Roeed K.H."/>
            <person name="Ryder O.A."/>
            <person name="Searle S."/>
            <person name="Skow L."/>
            <person name="Swinburne J.E."/>
            <person name="Syvaenen A.C."/>
            <person name="Tozaki T."/>
            <person name="Valberg S.J."/>
            <person name="Vaudin M."/>
            <person name="White J.R."/>
            <person name="Zody M.C."/>
            <person name="Lander E.S."/>
            <person name="Lindblad-Toh K."/>
        </authorList>
    </citation>
    <scope>NUCLEOTIDE SEQUENCE [LARGE SCALE GENOMIC DNA]</scope>
    <source>
        <strain evidence="2 3">Thoroughbred</strain>
    </source>
</reference>
<sequence length="600" mass="67818">MEENKKLAIVEDTVKYCLFLIPDEPRDPEKHKEILQKYIERIMIQFAPVLVPYIWQNQSFNLKYKPGKRDVPAHMFGVTKFGDNIEDEWFIVYVVKQITKEFPELVARIEDNDGEFLLIEAADFLPKWLDPDNSTNRVFFHHGELCIIPAPRKPGAASWLPTTPPTIPQALNIISTHSEKILASESIRAAVNRRIRGYPEKIQASLHQAHCFLPAGIVAVLKQRPRLVAAGVQAFYLRDPVDLRACRLFKIFLPETRIMTSVTFTKCLYAQLVQQRFVPDRRSGYKLPPPSHPQYRAHELGMKLGLIEGSAQYQERLEMAKNYFQFSVNQPESSLAMSPGEEILTLLQTIPFDIEELKKEEANLPPEDDDQWLDLSPHQLDQLLQEAAGKKEPEPISKGEKENYDLTQVSESMRAFISKVSTHKGAELPREPSEAPITFDADSFLNYFDKILGPRPHESDSDDLDEDDFECLESDDDLDLETQEPGEEASVKGTLDDLQSYMAQMDQELAHTSIGKSFTTQKQMEALSQTTNNNSDEEDSGAGESIMTPVDVDLNLVSNILESYSSQAGLAGPASNLLQSMGVQLPDNTDHRPTSKPTKD</sequence>
<dbReference type="Ensembl" id="ENSECAT00000147315.1">
    <property type="protein sequence ID" value="ENSECAP00000080838.1"/>
    <property type="gene ID" value="ENSECAG00000022704.4"/>
</dbReference>
<evidence type="ECO:0000313" key="3">
    <source>
        <dbReference type="Proteomes" id="UP000002281"/>
    </source>
</evidence>
<organism evidence="2 3">
    <name type="scientific">Equus caballus</name>
    <name type="common">Horse</name>
    <dbReference type="NCBI Taxonomy" id="9796"/>
    <lineage>
        <taxon>Eukaryota</taxon>
        <taxon>Metazoa</taxon>
        <taxon>Chordata</taxon>
        <taxon>Craniata</taxon>
        <taxon>Vertebrata</taxon>
        <taxon>Euteleostomi</taxon>
        <taxon>Mammalia</taxon>
        <taxon>Eutheria</taxon>
        <taxon>Laurasiatheria</taxon>
        <taxon>Perissodactyla</taxon>
        <taxon>Equidae</taxon>
        <taxon>Equus</taxon>
    </lineage>
</organism>
<dbReference type="AlphaFoldDB" id="A0A9L0T162"/>
<dbReference type="Pfam" id="PF07093">
    <property type="entry name" value="SGT1"/>
    <property type="match status" value="2"/>
</dbReference>
<name>A0A9L0T162_HORSE</name>
<gene>
    <name evidence="2" type="primary">ECD</name>
</gene>
<feature type="compositionally biased region" description="Basic and acidic residues" evidence="1">
    <location>
        <begin position="588"/>
        <end position="600"/>
    </location>
</feature>
<accession>A0A9L0T162</accession>
<reference evidence="2" key="2">
    <citation type="submission" date="2025-08" db="UniProtKB">
        <authorList>
            <consortium name="Ensembl"/>
        </authorList>
    </citation>
    <scope>IDENTIFICATION</scope>
    <source>
        <strain evidence="2">Thoroughbred</strain>
    </source>
</reference>